<dbReference type="EMBL" id="CP098502">
    <property type="protein sequence ID" value="UTI63273.1"/>
    <property type="molecule type" value="Genomic_DNA"/>
</dbReference>
<reference evidence="1 2" key="1">
    <citation type="submission" date="2022-06" db="EMBL/GenBank/DDBJ databases">
        <title>Paraconexibacter antarcticus.</title>
        <authorList>
            <person name="Kim C.S."/>
        </authorList>
    </citation>
    <scope>NUCLEOTIDE SEQUENCE [LARGE SCALE GENOMIC DNA]</scope>
    <source>
        <strain evidence="1 2">02-257</strain>
    </source>
</reference>
<evidence type="ECO:0000313" key="2">
    <source>
        <dbReference type="Proteomes" id="UP001056035"/>
    </source>
</evidence>
<accession>A0ABY5DMR2</accession>
<protein>
    <submittedName>
        <fullName evidence="1">Uncharacterized protein</fullName>
    </submittedName>
</protein>
<gene>
    <name evidence="1" type="ORF">NBH00_18170</name>
</gene>
<name>A0ABY5DMR2_9ACTN</name>
<organism evidence="1 2">
    <name type="scientific">Paraconexibacter antarcticus</name>
    <dbReference type="NCBI Taxonomy" id="2949664"/>
    <lineage>
        <taxon>Bacteria</taxon>
        <taxon>Bacillati</taxon>
        <taxon>Actinomycetota</taxon>
        <taxon>Thermoleophilia</taxon>
        <taxon>Solirubrobacterales</taxon>
        <taxon>Paraconexibacteraceae</taxon>
        <taxon>Paraconexibacter</taxon>
    </lineage>
</organism>
<evidence type="ECO:0000313" key="1">
    <source>
        <dbReference type="EMBL" id="UTI63273.1"/>
    </source>
</evidence>
<dbReference type="RefSeq" id="WP_254570001.1">
    <property type="nucleotide sequence ID" value="NZ_CP098502.1"/>
</dbReference>
<keyword evidence="2" id="KW-1185">Reference proteome</keyword>
<dbReference type="Proteomes" id="UP001056035">
    <property type="component" value="Chromosome"/>
</dbReference>
<sequence>MIRRTLRLSELGEELWLVAGETASRGGRGDRRRDRAGVSTADLAHDARCGEMLNAMFQEIGRDAFRFLIRSGLIFDFHIGS</sequence>
<proteinExistence type="predicted"/>